<dbReference type="SUPFAM" id="SSF53098">
    <property type="entry name" value="Ribonuclease H-like"/>
    <property type="match status" value="1"/>
</dbReference>
<feature type="region of interest" description="Disordered" evidence="2">
    <location>
        <begin position="266"/>
        <end position="313"/>
    </location>
</feature>
<dbReference type="InterPro" id="IPR041577">
    <property type="entry name" value="RT_RNaseH_2"/>
</dbReference>
<evidence type="ECO:0000259" key="3">
    <source>
        <dbReference type="PROSITE" id="PS50994"/>
    </source>
</evidence>
<dbReference type="Gene3D" id="3.30.70.270">
    <property type="match status" value="1"/>
</dbReference>
<dbReference type="GO" id="GO:0003824">
    <property type="term" value="F:catalytic activity"/>
    <property type="evidence" value="ECO:0007669"/>
    <property type="project" value="UniProtKB-KW"/>
</dbReference>
<dbReference type="GO" id="GO:0015074">
    <property type="term" value="P:DNA integration"/>
    <property type="evidence" value="ECO:0007669"/>
    <property type="project" value="InterPro"/>
</dbReference>
<comment type="caution">
    <text evidence="4">The sequence shown here is derived from an EMBL/GenBank/DDBJ whole genome shotgun (WGS) entry which is preliminary data.</text>
</comment>
<keyword evidence="5" id="KW-1185">Reference proteome</keyword>
<dbReference type="CDD" id="cd01647">
    <property type="entry name" value="RT_LTR"/>
    <property type="match status" value="1"/>
</dbReference>
<dbReference type="Gene3D" id="3.30.420.10">
    <property type="entry name" value="Ribonuclease H-like superfamily/Ribonuclease H"/>
    <property type="match status" value="2"/>
</dbReference>
<dbReference type="EMBL" id="BJWL01000339">
    <property type="protein sequence ID" value="GFS40010.1"/>
    <property type="molecule type" value="Genomic_DNA"/>
</dbReference>
<name>A0A7J0DQ18_9ERIC</name>
<dbReference type="Proteomes" id="UP000585474">
    <property type="component" value="Unassembled WGS sequence"/>
</dbReference>
<reference evidence="5" key="1">
    <citation type="submission" date="2019-07" db="EMBL/GenBank/DDBJ databases">
        <title>De Novo Assembly of kiwifruit Actinidia rufa.</title>
        <authorList>
            <person name="Sugita-Konishi S."/>
            <person name="Sato K."/>
            <person name="Mori E."/>
            <person name="Abe Y."/>
            <person name="Kisaki G."/>
            <person name="Hamano K."/>
            <person name="Suezawa K."/>
            <person name="Otani M."/>
            <person name="Fukuda T."/>
            <person name="Manabe T."/>
            <person name="Gomi K."/>
            <person name="Tabuchi M."/>
            <person name="Akimitsu K."/>
            <person name="Kataoka I."/>
        </authorList>
    </citation>
    <scope>NUCLEOTIDE SEQUENCE [LARGE SCALE GENOMIC DNA]</scope>
    <source>
        <strain evidence="5">cv. Fuchu</strain>
    </source>
</reference>
<feature type="region of interest" description="Disordered" evidence="2">
    <location>
        <begin position="496"/>
        <end position="525"/>
    </location>
</feature>
<keyword evidence="1" id="KW-0511">Multifunctional enzyme</keyword>
<dbReference type="Pfam" id="PF00078">
    <property type="entry name" value="RVT_1"/>
    <property type="match status" value="1"/>
</dbReference>
<feature type="compositionally biased region" description="Basic and acidic residues" evidence="2">
    <location>
        <begin position="297"/>
        <end position="313"/>
    </location>
</feature>
<feature type="compositionally biased region" description="Polar residues" evidence="2">
    <location>
        <begin position="504"/>
        <end position="516"/>
    </location>
</feature>
<accession>A0A7J0DQ18</accession>
<dbReference type="Pfam" id="PF17919">
    <property type="entry name" value="RT_RNaseH_2"/>
    <property type="match status" value="1"/>
</dbReference>
<dbReference type="Gene3D" id="1.10.340.70">
    <property type="match status" value="1"/>
</dbReference>
<evidence type="ECO:0000256" key="2">
    <source>
        <dbReference type="SAM" id="MobiDB-lite"/>
    </source>
</evidence>
<dbReference type="Pfam" id="PF00665">
    <property type="entry name" value="rve"/>
    <property type="match status" value="1"/>
</dbReference>
<dbReference type="Pfam" id="PF07939">
    <property type="entry name" value="DUF1685"/>
    <property type="match status" value="1"/>
</dbReference>
<dbReference type="InterPro" id="IPR043128">
    <property type="entry name" value="Rev_trsase/Diguanyl_cyclase"/>
</dbReference>
<dbReference type="InterPro" id="IPR050951">
    <property type="entry name" value="Retrovirus_Pol_polyprotein"/>
</dbReference>
<dbReference type="OrthoDB" id="101614at2759"/>
<evidence type="ECO:0000313" key="5">
    <source>
        <dbReference type="Proteomes" id="UP000585474"/>
    </source>
</evidence>
<evidence type="ECO:0000256" key="1">
    <source>
        <dbReference type="ARBA" id="ARBA00023268"/>
    </source>
</evidence>
<dbReference type="InterPro" id="IPR000477">
    <property type="entry name" value="RT_dom"/>
</dbReference>
<dbReference type="SUPFAM" id="SSF56672">
    <property type="entry name" value="DNA/RNA polymerases"/>
    <property type="match status" value="1"/>
</dbReference>
<gene>
    <name evidence="4" type="ORF">Acr_00g0066190</name>
</gene>
<dbReference type="PANTHER" id="PTHR37984:SF5">
    <property type="entry name" value="PROTEIN NYNRIN-LIKE"/>
    <property type="match status" value="1"/>
</dbReference>
<dbReference type="InterPro" id="IPR043502">
    <property type="entry name" value="DNA/RNA_pol_sf"/>
</dbReference>
<dbReference type="InterPro" id="IPR001584">
    <property type="entry name" value="Integrase_cat-core"/>
</dbReference>
<dbReference type="GO" id="GO:0003676">
    <property type="term" value="F:nucleic acid binding"/>
    <property type="evidence" value="ECO:0007669"/>
    <property type="project" value="InterPro"/>
</dbReference>
<dbReference type="PANTHER" id="PTHR37984">
    <property type="entry name" value="PROTEIN CBG26694"/>
    <property type="match status" value="1"/>
</dbReference>
<dbReference type="InterPro" id="IPR012337">
    <property type="entry name" value="RNaseH-like_sf"/>
</dbReference>
<dbReference type="InterPro" id="IPR036397">
    <property type="entry name" value="RNaseH_sf"/>
</dbReference>
<dbReference type="PROSITE" id="PS50994">
    <property type="entry name" value="INTEGRASE"/>
    <property type="match status" value="1"/>
</dbReference>
<organism evidence="4 5">
    <name type="scientific">Actinidia rufa</name>
    <dbReference type="NCBI Taxonomy" id="165716"/>
    <lineage>
        <taxon>Eukaryota</taxon>
        <taxon>Viridiplantae</taxon>
        <taxon>Streptophyta</taxon>
        <taxon>Embryophyta</taxon>
        <taxon>Tracheophyta</taxon>
        <taxon>Spermatophyta</taxon>
        <taxon>Magnoliopsida</taxon>
        <taxon>eudicotyledons</taxon>
        <taxon>Gunneridae</taxon>
        <taxon>Pentapetalae</taxon>
        <taxon>asterids</taxon>
        <taxon>Ericales</taxon>
        <taxon>Actinidiaceae</taxon>
        <taxon>Actinidia</taxon>
    </lineage>
</organism>
<dbReference type="InterPro" id="IPR012881">
    <property type="entry name" value="DUF1685"/>
</dbReference>
<proteinExistence type="predicted"/>
<dbReference type="Gene3D" id="3.10.10.10">
    <property type="entry name" value="HIV Type 1 Reverse Transcriptase, subunit A, domain 1"/>
    <property type="match status" value="1"/>
</dbReference>
<feature type="domain" description="Integrase catalytic" evidence="3">
    <location>
        <begin position="1252"/>
        <end position="1440"/>
    </location>
</feature>
<feature type="region of interest" description="Disordered" evidence="2">
    <location>
        <begin position="692"/>
        <end position="713"/>
    </location>
</feature>
<dbReference type="Pfam" id="PF17921">
    <property type="entry name" value="Integrase_H2C2"/>
    <property type="match status" value="1"/>
</dbReference>
<protein>
    <recommendedName>
        <fullName evidence="3">Integrase catalytic domain-containing protein</fullName>
    </recommendedName>
</protein>
<dbReference type="InterPro" id="IPR041588">
    <property type="entry name" value="Integrase_H2C2"/>
</dbReference>
<evidence type="ECO:0000313" key="4">
    <source>
        <dbReference type="EMBL" id="GFS40010.1"/>
    </source>
</evidence>
<sequence length="1448" mass="164128">MSEPPAPPRAAPLFKQRSWSPETLRDETWSRRKSHHKLRRNRRCNSVTDDDLDELRACFELGFRFDSADSKLTDAFPALELYHTINKQYNQTLSRSSSAASTVVSDSDSSIGSPCPIFDSGDDPEMVKARLRQWAQVVACAIRRPSTITKLVAHDLSKGCLSPNPLDQGKTSPTFSMEPRQAIFTELARATIRSPFKYPRPSTEETEQYIDCWLLALVFYHNSLGAICGNDSSQSSMHLRVAATYPDQVPAAPQITEPILWPTLARRRAPSPSLRERSSSSESSKTPVRARRGRSPHRGDQIEARNKSTSQKIRDLDARLDAINTRTNALVTVDALIRQTEPPFTKRVLRARISSKFKLPAQLGIYEGKTDPMDHLDSYKILMNRQKNASRLFTIHQKETESLKDFVKRFNQAILEVEDPSDKSKADKYIAAEEQLRPNEGDEEKMIIKGRSLIRGGLIIERKQGTKGLIEIQNALTIGVLALHLAAPSLSYRHSTPPLPKYSQKLSTKNSSNSPGRSRLTPEEKPEQILGYLRKYVVTCPPPNSPERRYGDNRPTAGDIQTIHGGFGSGGCSTSSRKKHARSALRLTEEEIYNLSHARSALRLAEEAIYNLSSSYVGNQTPITFSNDDLRGLHLPHDDALVVSAVIANFNVQRILINNGSSADILFISAFERMKIGLDKSTNFGRNQGDHLDLSPEAKVPHPNGIDPRETNNTKPLEEVVPISIHPEYPDRHIMIGTELTDELRFALINFLKKNSDVFAWSQGDVPGIDPEIAMHKLFTNPKHSPVRQKRRKFTPERLKVIEDEVNKLIRVNVVQEAHYPDWLANVVVAPQKGGKWRVCVDFTDLDKVCPKDSFFLPKIDLIVDATSKHELLSFMDAFSRYHQIKMYPPDIEKTSFITEQGLYCYKVMPFGLKNAGATYQRLVNKMFKEQIGKTMEVYIDDMLVKSLRSSDHIAHLKEAFSSLRRHRMMLNPSKCIFGIFQWNEESENAFQQLKEYLGSLPLLTVPTTGEDLYVYLSISPTTVSAVLIREEDQVQKPIYYVSKVLMGLIIQTPSGKQMDDSQLVVNQVQGDYLAKNARMMAYLGEVKAASAKIKEFKIHQIPQEDNNKKANALANLASTFEFISDRCIPLKFLASPSIGVANQILLTEESPTWMDEIIAYLQGGTLPKDKLQAHRPLLKCLRPEEAEYVLKEIHEGICRNHSGARSLARKTIRQGYFWSTIERDAATYIRRCDKCQRFAPISRLPHTEMVPMLSPWLFAQWGIDILDPLPRAPLQRKILIVAIDYFTKWIEAQPLAKITEKNTWDFVWKNLVCRFRIPKVIISDNARKFDNNKFKLFCSDLDLAISQHFSSPGHPQANGQVEVTNRTILRNLKAKRSTESVIPVEIVMPSFRTSNFDKESNEAELRLNLDLLEERREKAELRQELRNAKSPNTIIKGSNTDHSFLAT</sequence>